<proteinExistence type="predicted"/>
<dbReference type="SMART" id="SM00248">
    <property type="entry name" value="ANK"/>
    <property type="match status" value="2"/>
</dbReference>
<feature type="region of interest" description="Disordered" evidence="4">
    <location>
        <begin position="145"/>
        <end position="185"/>
    </location>
</feature>
<name>A0A8J2X853_ZYGB2</name>
<organism evidence="5 6">
    <name type="scientific">Zygosaccharomyces bailii (strain CLIB 213 / ATCC 58445 / CBS 680 / BCRC 21525 / NBRC 1098 / NCYC 1416 / NRRL Y-2227)</name>
    <dbReference type="NCBI Taxonomy" id="1333698"/>
    <lineage>
        <taxon>Eukaryota</taxon>
        <taxon>Fungi</taxon>
        <taxon>Dikarya</taxon>
        <taxon>Ascomycota</taxon>
        <taxon>Saccharomycotina</taxon>
        <taxon>Saccharomycetes</taxon>
        <taxon>Saccharomycetales</taxon>
        <taxon>Saccharomycetaceae</taxon>
        <taxon>Zygosaccharomyces</taxon>
    </lineage>
</organism>
<protein>
    <submittedName>
        <fullName evidence="5">ZYBA0S05-00628g1_1</fullName>
    </submittedName>
</protein>
<dbReference type="InterPro" id="IPR002110">
    <property type="entry name" value="Ankyrin_rpt"/>
</dbReference>
<dbReference type="PROSITE" id="PS50088">
    <property type="entry name" value="ANK_REPEAT"/>
    <property type="match status" value="1"/>
</dbReference>
<gene>
    <name evidence="5" type="ORF">BN860_00628g</name>
</gene>
<dbReference type="Proteomes" id="UP000019375">
    <property type="component" value="Unassembled WGS sequence"/>
</dbReference>
<evidence type="ECO:0000256" key="2">
    <source>
        <dbReference type="ARBA" id="ARBA00023043"/>
    </source>
</evidence>
<dbReference type="Gene3D" id="1.25.40.20">
    <property type="entry name" value="Ankyrin repeat-containing domain"/>
    <property type="match status" value="1"/>
</dbReference>
<dbReference type="PANTHER" id="PTHR24180:SF53">
    <property type="entry name" value="ANKYRIN REPEAT-CONTAINING PROTEIN C105.02C"/>
    <property type="match status" value="1"/>
</dbReference>
<evidence type="ECO:0000256" key="1">
    <source>
        <dbReference type="ARBA" id="ARBA00022737"/>
    </source>
</evidence>
<dbReference type="EMBL" id="HG316458">
    <property type="protein sequence ID" value="CDF89741.1"/>
    <property type="molecule type" value="Genomic_DNA"/>
</dbReference>
<sequence length="185" mass="20523">MSDEGASYGEQLLDASRRNNVDLLNTVFENLGESPEKIADLINNARDPLGDTALHLCCQYGSWEVLDAILDQDGIEIDPQNTKDLDTPLHVIVRYAQEEPEHGTFMARNLIEVGADPRIRNKDGEKPIDLIHSDELDELTDLLQGAELAADNDRADDDEQGEDIEDDDAGDDDDADDAEDDEEDE</sequence>
<dbReference type="InterPro" id="IPR051637">
    <property type="entry name" value="Ank_repeat_dom-contain_49"/>
</dbReference>
<keyword evidence="1" id="KW-0677">Repeat</keyword>
<dbReference type="AlphaFoldDB" id="A0A8J2X853"/>
<evidence type="ECO:0000256" key="3">
    <source>
        <dbReference type="PROSITE-ProRule" id="PRU00023"/>
    </source>
</evidence>
<dbReference type="OrthoDB" id="9995210at2759"/>
<dbReference type="PANTHER" id="PTHR24180">
    <property type="entry name" value="CYCLIN-DEPENDENT KINASE INHIBITOR 2C-RELATED"/>
    <property type="match status" value="1"/>
</dbReference>
<evidence type="ECO:0000313" key="5">
    <source>
        <dbReference type="EMBL" id="CDF89741.1"/>
    </source>
</evidence>
<keyword evidence="2 3" id="KW-0040">ANK repeat</keyword>
<accession>A0A8J2X853</accession>
<feature type="repeat" description="ANK" evidence="3">
    <location>
        <begin position="84"/>
        <end position="122"/>
    </location>
</feature>
<keyword evidence="6" id="KW-1185">Reference proteome</keyword>
<dbReference type="InterPro" id="IPR036770">
    <property type="entry name" value="Ankyrin_rpt-contain_sf"/>
</dbReference>
<evidence type="ECO:0000256" key="4">
    <source>
        <dbReference type="SAM" id="MobiDB-lite"/>
    </source>
</evidence>
<dbReference type="Pfam" id="PF12796">
    <property type="entry name" value="Ank_2"/>
    <property type="match status" value="1"/>
</dbReference>
<dbReference type="SUPFAM" id="SSF48403">
    <property type="entry name" value="Ankyrin repeat"/>
    <property type="match status" value="1"/>
</dbReference>
<reference evidence="6" key="1">
    <citation type="journal article" date="2013" name="Genome Announc.">
        <title>Genome sequence of the food spoilage yeast Zygosaccharomyces bailii CLIB 213(T).</title>
        <authorList>
            <person name="Galeote V."/>
            <person name="Bigey F."/>
            <person name="Devillers H."/>
            <person name="Neuveglise C."/>
            <person name="Dequin S."/>
        </authorList>
    </citation>
    <scope>NUCLEOTIDE SEQUENCE [LARGE SCALE GENOMIC DNA]</scope>
    <source>
        <strain evidence="6">CLIB 213 / ATCC 58445 / CBS 680 / CCRC 21525 / NBRC 1098 / NCYC 1416 / NRRL Y-2227</strain>
    </source>
</reference>
<feature type="compositionally biased region" description="Acidic residues" evidence="4">
    <location>
        <begin position="154"/>
        <end position="185"/>
    </location>
</feature>
<evidence type="ECO:0000313" key="6">
    <source>
        <dbReference type="Proteomes" id="UP000019375"/>
    </source>
</evidence>